<name>A0A1S8YLM3_9GAMM</name>
<organism evidence="1 2">
    <name type="scientific">Izhakiella australiensis</name>
    <dbReference type="NCBI Taxonomy" id="1926881"/>
    <lineage>
        <taxon>Bacteria</taxon>
        <taxon>Pseudomonadati</taxon>
        <taxon>Pseudomonadota</taxon>
        <taxon>Gammaproteobacteria</taxon>
        <taxon>Enterobacterales</taxon>
        <taxon>Erwiniaceae</taxon>
        <taxon>Izhakiella</taxon>
    </lineage>
</organism>
<reference evidence="1 2" key="1">
    <citation type="submission" date="2016-12" db="EMBL/GenBank/DDBJ databases">
        <title>Izhakiella australiana sp. nov. of genus Izhakiella isolated from Australian desert.</title>
        <authorList>
            <person name="Ji M."/>
        </authorList>
    </citation>
    <scope>NUCLEOTIDE SEQUENCE [LARGE SCALE GENOMIC DNA]</scope>
    <source>
        <strain evidence="1 2">D4N98</strain>
    </source>
</reference>
<dbReference type="AlphaFoldDB" id="A0A1S8YLM3"/>
<gene>
    <name evidence="1" type="ORF">BTJ39_12065</name>
</gene>
<dbReference type="RefSeq" id="WP_078002954.1">
    <property type="nucleotide sequence ID" value="NZ_MRUL01000007.1"/>
</dbReference>
<dbReference type="Proteomes" id="UP000190667">
    <property type="component" value="Unassembled WGS sequence"/>
</dbReference>
<evidence type="ECO:0000313" key="1">
    <source>
        <dbReference type="EMBL" id="OON39765.1"/>
    </source>
</evidence>
<sequence length="69" mass="7879">MTRYNGNKDIRIDEIAISANNLQNLLELIFSNMEAMPKKQAHSLIGLAYDISADVSLWLEKKEQENLQS</sequence>
<dbReference type="EMBL" id="MRUL01000007">
    <property type="protein sequence ID" value="OON39765.1"/>
    <property type="molecule type" value="Genomic_DNA"/>
</dbReference>
<protein>
    <submittedName>
        <fullName evidence="1">Uncharacterized protein</fullName>
    </submittedName>
</protein>
<evidence type="ECO:0000313" key="2">
    <source>
        <dbReference type="Proteomes" id="UP000190667"/>
    </source>
</evidence>
<keyword evidence="2" id="KW-1185">Reference proteome</keyword>
<proteinExistence type="predicted"/>
<comment type="caution">
    <text evidence="1">The sequence shown here is derived from an EMBL/GenBank/DDBJ whole genome shotgun (WGS) entry which is preliminary data.</text>
</comment>
<accession>A0A1S8YLM3</accession>
<dbReference type="OrthoDB" id="6625912at2"/>